<evidence type="ECO:0000256" key="2">
    <source>
        <dbReference type="ARBA" id="ARBA00008361"/>
    </source>
</evidence>
<evidence type="ECO:0000256" key="1">
    <source>
        <dbReference type="ARBA" id="ARBA00004606"/>
    </source>
</evidence>
<keyword evidence="4 8" id="KW-0808">Transferase</keyword>
<comment type="subcellular location">
    <subcellularLocation>
        <location evidence="7">Endomembrane system</location>
        <topology evidence="7">Single-pass membrane protein</topology>
    </subcellularLocation>
    <subcellularLocation>
        <location evidence="1 8">Membrane</location>
        <topology evidence="1 8">Single-pass type II membrane protein</topology>
    </subcellularLocation>
</comment>
<reference evidence="9 10" key="1">
    <citation type="journal article" date="2023" name="Plants (Basel)">
        <title>Bridging the Gap: Combining Genomics and Transcriptomics Approaches to Understand Stylosanthes scabra, an Orphan Legume from the Brazilian Caatinga.</title>
        <authorList>
            <person name="Ferreira-Neto J.R.C."/>
            <person name="da Silva M.D."/>
            <person name="Binneck E."/>
            <person name="de Melo N.F."/>
            <person name="da Silva R.H."/>
            <person name="de Melo A.L.T.M."/>
            <person name="Pandolfi V."/>
            <person name="Bustamante F.O."/>
            <person name="Brasileiro-Vidal A.C."/>
            <person name="Benko-Iseppon A.M."/>
        </authorList>
    </citation>
    <scope>NUCLEOTIDE SEQUENCE [LARGE SCALE GENOMIC DNA]</scope>
    <source>
        <tissue evidence="9">Leaves</tissue>
    </source>
</reference>
<dbReference type="PANTHER" id="PTHR10108">
    <property type="entry name" value="SAM-DEPENDENT METHYLTRANSFERASE"/>
    <property type="match status" value="1"/>
</dbReference>
<dbReference type="Proteomes" id="UP001341840">
    <property type="component" value="Unassembled WGS sequence"/>
</dbReference>
<dbReference type="InterPro" id="IPR029063">
    <property type="entry name" value="SAM-dependent_MTases_sf"/>
</dbReference>
<dbReference type="GO" id="GO:0032259">
    <property type="term" value="P:methylation"/>
    <property type="evidence" value="ECO:0007669"/>
    <property type="project" value="UniProtKB-KW"/>
</dbReference>
<dbReference type="Pfam" id="PF03141">
    <property type="entry name" value="Methyltransf_29"/>
    <property type="match status" value="1"/>
</dbReference>
<protein>
    <recommendedName>
        <fullName evidence="8">Methyltransferase</fullName>
        <ecNumber evidence="8">2.1.1.-</ecNumber>
    </recommendedName>
</protein>
<evidence type="ECO:0000256" key="6">
    <source>
        <dbReference type="ARBA" id="ARBA00023180"/>
    </source>
</evidence>
<evidence type="ECO:0000256" key="4">
    <source>
        <dbReference type="ARBA" id="ARBA00022679"/>
    </source>
</evidence>
<proteinExistence type="inferred from homology"/>
<evidence type="ECO:0000313" key="10">
    <source>
        <dbReference type="Proteomes" id="UP001341840"/>
    </source>
</evidence>
<evidence type="ECO:0000256" key="3">
    <source>
        <dbReference type="ARBA" id="ARBA00022603"/>
    </source>
</evidence>
<evidence type="ECO:0000256" key="8">
    <source>
        <dbReference type="RuleBase" id="RU366043"/>
    </source>
</evidence>
<comment type="caution">
    <text evidence="9">The sequence shown here is derived from an EMBL/GenBank/DDBJ whole genome shotgun (WGS) entry which is preliminary data.</text>
</comment>
<evidence type="ECO:0000313" key="9">
    <source>
        <dbReference type="EMBL" id="MED6220547.1"/>
    </source>
</evidence>
<comment type="similarity">
    <text evidence="2 8">Belongs to the methyltransferase superfamily.</text>
</comment>
<keyword evidence="5 8" id="KW-0812">Transmembrane</keyword>
<keyword evidence="3 8" id="KW-0489">Methyltransferase</keyword>
<keyword evidence="6 8" id="KW-0325">Glycoprotein</keyword>
<name>A0ABU6ZF46_9FABA</name>
<dbReference type="PANTHER" id="PTHR10108:SF763">
    <property type="entry name" value="PECTIN METHYLTRANSFERASE QUA3-RELATED"/>
    <property type="match status" value="1"/>
</dbReference>
<dbReference type="EC" id="2.1.1.-" evidence="8"/>
<dbReference type="EMBL" id="JASCZI010272143">
    <property type="protein sequence ID" value="MED6220547.1"/>
    <property type="molecule type" value="Genomic_DNA"/>
</dbReference>
<sequence length="148" mass="16841">MDMNALFGGFAAALKSDPVWVMNVVPARKPSTLDVVFDRGLIGVYHDWCEPFSTYPRTYDLIHVASIESLTKDPASGKRRCNLVDLMVEIDRILRPEGTVVVRDTPEVIDKVARIARAVRWRPTIYDKEPESHGRDKILVATKTFWKL</sequence>
<keyword evidence="5 8" id="KW-0735">Signal-anchor</keyword>
<dbReference type="SUPFAM" id="SSF53335">
    <property type="entry name" value="S-adenosyl-L-methionine-dependent methyltransferases"/>
    <property type="match status" value="1"/>
</dbReference>
<dbReference type="GO" id="GO:0008168">
    <property type="term" value="F:methyltransferase activity"/>
    <property type="evidence" value="ECO:0007669"/>
    <property type="project" value="UniProtKB-KW"/>
</dbReference>
<keyword evidence="10" id="KW-1185">Reference proteome</keyword>
<organism evidence="9 10">
    <name type="scientific">Stylosanthes scabra</name>
    <dbReference type="NCBI Taxonomy" id="79078"/>
    <lineage>
        <taxon>Eukaryota</taxon>
        <taxon>Viridiplantae</taxon>
        <taxon>Streptophyta</taxon>
        <taxon>Embryophyta</taxon>
        <taxon>Tracheophyta</taxon>
        <taxon>Spermatophyta</taxon>
        <taxon>Magnoliopsida</taxon>
        <taxon>eudicotyledons</taxon>
        <taxon>Gunneridae</taxon>
        <taxon>Pentapetalae</taxon>
        <taxon>rosids</taxon>
        <taxon>fabids</taxon>
        <taxon>Fabales</taxon>
        <taxon>Fabaceae</taxon>
        <taxon>Papilionoideae</taxon>
        <taxon>50 kb inversion clade</taxon>
        <taxon>dalbergioids sensu lato</taxon>
        <taxon>Dalbergieae</taxon>
        <taxon>Pterocarpus clade</taxon>
        <taxon>Stylosanthes</taxon>
    </lineage>
</organism>
<gene>
    <name evidence="9" type="primary">QUA3_2</name>
    <name evidence="9" type="ORF">PIB30_045863</name>
</gene>
<dbReference type="InterPro" id="IPR004159">
    <property type="entry name" value="Put_SAM_MeTrfase"/>
</dbReference>
<evidence type="ECO:0000256" key="7">
    <source>
        <dbReference type="ARBA" id="ARBA00037847"/>
    </source>
</evidence>
<accession>A0ABU6ZF46</accession>
<evidence type="ECO:0000256" key="5">
    <source>
        <dbReference type="ARBA" id="ARBA00022968"/>
    </source>
</evidence>